<dbReference type="InterPro" id="IPR053156">
    <property type="entry name" value="T6SS_TssM-like"/>
</dbReference>
<proteinExistence type="predicted"/>
<dbReference type="InterPro" id="IPR025743">
    <property type="entry name" value="TssM1_N"/>
</dbReference>
<evidence type="ECO:0000259" key="2">
    <source>
        <dbReference type="Pfam" id="PF14331"/>
    </source>
</evidence>
<keyword evidence="1" id="KW-0812">Transmembrane</keyword>
<dbReference type="PANTHER" id="PTHR36153:SF1">
    <property type="entry name" value="TYPE VI SECRETION SYSTEM COMPONENT TSSM1"/>
    <property type="match status" value="1"/>
</dbReference>
<name>A0AAU8LV05_9BACT</name>
<sequence length="1216" mass="138004">MLKNFSWLLLFLLVVLVAGAVGFWGINYLGWPTWLGVAVGAGLVGCFLFILFLKKYLVRRRGKKLVEQIVNQGQILEEDATPDLLQVRELEKSWYANLSLLRNSHLRSRGNPVYVLPWYLALGATGTGKTTAISNFALATSVTGTGQGSQTSATRNCDWWFLDKAVVLDTAGRYALPVEGTGDQEEWKRFLSLLAKHRKREPLNGILLFIGADKIREAADDLLRKKGQLLRNRIDNLMRTLGYKIPVRVIVSKMDFVPGFLGFADSVTSFDHDQVMGYWNRRGNPYWQEVLTEVMHETGERLRELRQEYVLGKRKYHPDLLIFPEKFEQLYSGLSKFLEPIFSENRFQETPYLAGIYFGSGRAPVAVEPSKQKKSFSEGKRTFFFSGLFSRILADGRERLEPVKEFVLWRRMTRSLGLLSWWLFCLFCAGLIGISFLNNQNSLDRAEYIAEEISFSKTKPSDPEDFNASVLELEKLRREIIKLEGLNQSHTLSNIHYGHAVNTEQELKARFCDLFESVLQQPLERRLALIIGKVNTGTSNELFADYASFSVEYVYLLKKYLQKKLTGEVSPEFSPAAARLLRFSDGTISSEVASTFAELNTYYLFWTKDRNRAVSRLKILQSDLLKLLANRTIDVSWLYQASITGTDPVTLSDFWSHILPKRYNLLFLVEGAFTENGRKNIYAFFDMAAEAMKPPADAASFSLPDNVEEDAGLSGDKILSTLWLRFQQLYQTDFFTRWYNFAENFPIARLSLDENNWREAAIRMTKASNPYFTLLRTMAKELKDFAHDQDFLQHHNWLKEKNKIEKDESTLGKVNKVDIPPWAETIISFEVVRNRAEELQKAEGKGASGLAAKLSGGVSTLTNAAASKLSKVGAGLDKKKAEAVVSETDLALAWDAYQEALTGLEAATPFKEKTFQVFGSWFKEAVNPGDEVSLYGKTYQAVGTLHGLAKGKYENAIAWQLIEGPFDFLTEFGLRESAAVLQQQWEEQIVAPAETIDPNKIPSFLFEKESGAVWKFVKGSGEPFLQNTVHGYQSREVFGRSLVFESFLYTFLDQGASVVINKQSDYRIEISNRPMKVNRDSTEEPYASVVTVQCAEDKIILENDNYPRTQNFTWSPDRCGDVNLTIEFPSATLHKSYKGNMAFAHFLSKFVDGALHFTPEDFPEEEGHLRNSNIREIILTYALSGQDPVLRLLELKPEVPQSIALPEKQHGEVVFN</sequence>
<dbReference type="EMBL" id="CP159373">
    <property type="protein sequence ID" value="XCN73054.1"/>
    <property type="molecule type" value="Genomic_DNA"/>
</dbReference>
<feature type="domain" description="Type VI secretion system component TssM1 N-terminal" evidence="2">
    <location>
        <begin position="182"/>
        <end position="419"/>
    </location>
</feature>
<protein>
    <submittedName>
        <fullName evidence="3">Type VI secretion protein IcmF/TssM N-terminal domain-containing protein</fullName>
    </submittedName>
</protein>
<feature type="transmembrane region" description="Helical" evidence="1">
    <location>
        <begin position="32"/>
        <end position="53"/>
    </location>
</feature>
<dbReference type="KEGG" id="eaj:Q3M24_22730"/>
<dbReference type="InterPro" id="IPR027417">
    <property type="entry name" value="P-loop_NTPase"/>
</dbReference>
<keyword evidence="1" id="KW-0472">Membrane</keyword>
<feature type="transmembrane region" description="Helical" evidence="1">
    <location>
        <begin position="418"/>
        <end position="437"/>
    </location>
</feature>
<evidence type="ECO:0000256" key="1">
    <source>
        <dbReference type="SAM" id="Phobius"/>
    </source>
</evidence>
<dbReference type="PANTHER" id="PTHR36153">
    <property type="entry name" value="INNER MEMBRANE PROTEIN-RELATED"/>
    <property type="match status" value="1"/>
</dbReference>
<evidence type="ECO:0000313" key="3">
    <source>
        <dbReference type="EMBL" id="XCN73054.1"/>
    </source>
</evidence>
<reference evidence="3" key="2">
    <citation type="submission" date="2024-06" db="EMBL/GenBank/DDBJ databases">
        <authorList>
            <person name="Plum-Jensen L.E."/>
            <person name="Schramm A."/>
            <person name="Marshall I.P.G."/>
        </authorList>
    </citation>
    <scope>NUCLEOTIDE SEQUENCE</scope>
    <source>
        <strain evidence="3">Rat1</strain>
    </source>
</reference>
<accession>A0AAU8LV05</accession>
<dbReference type="SUPFAM" id="SSF52540">
    <property type="entry name" value="P-loop containing nucleoside triphosphate hydrolases"/>
    <property type="match status" value="1"/>
</dbReference>
<dbReference type="Pfam" id="PF14331">
    <property type="entry name" value="IcmF-related_N"/>
    <property type="match status" value="1"/>
</dbReference>
<dbReference type="AlphaFoldDB" id="A0AAU8LV05"/>
<organism evidence="3">
    <name type="scientific">Candidatus Electrothrix aestuarii</name>
    <dbReference type="NCBI Taxonomy" id="3062594"/>
    <lineage>
        <taxon>Bacteria</taxon>
        <taxon>Pseudomonadati</taxon>
        <taxon>Thermodesulfobacteriota</taxon>
        <taxon>Desulfobulbia</taxon>
        <taxon>Desulfobulbales</taxon>
        <taxon>Desulfobulbaceae</taxon>
        <taxon>Candidatus Electrothrix</taxon>
    </lineage>
</organism>
<keyword evidence="1" id="KW-1133">Transmembrane helix</keyword>
<gene>
    <name evidence="3" type="ORF">Q3M24_22730</name>
</gene>
<reference evidence="3" key="1">
    <citation type="journal article" date="2024" name="Syst. Appl. Microbiol.">
        <title>First single-strain enrichments of Electrothrix cable bacteria, description of E. aestuarii sp. nov. and E. rattekaaiensis sp. nov., and proposal of a cable bacteria taxonomy following the rules of the SeqCode.</title>
        <authorList>
            <person name="Plum-Jensen L.E."/>
            <person name="Schramm A."/>
            <person name="Marshall I.P.G."/>
        </authorList>
    </citation>
    <scope>NUCLEOTIDE SEQUENCE</scope>
    <source>
        <strain evidence="3">Rat1</strain>
    </source>
</reference>